<dbReference type="EMBL" id="BMAV01025654">
    <property type="protein sequence ID" value="GFS43414.1"/>
    <property type="molecule type" value="Genomic_DNA"/>
</dbReference>
<keyword evidence="1" id="KW-1133">Transmembrane helix</keyword>
<feature type="transmembrane region" description="Helical" evidence="1">
    <location>
        <begin position="202"/>
        <end position="222"/>
    </location>
</feature>
<dbReference type="OrthoDB" id="6117597at2759"/>
<keyword evidence="3" id="KW-1185">Reference proteome</keyword>
<dbReference type="AlphaFoldDB" id="A0A8X6MC57"/>
<reference evidence="2" key="1">
    <citation type="submission" date="2020-08" db="EMBL/GenBank/DDBJ databases">
        <title>Multicomponent nature underlies the extraordinary mechanical properties of spider dragline silk.</title>
        <authorList>
            <person name="Kono N."/>
            <person name="Nakamura H."/>
            <person name="Mori M."/>
            <person name="Yoshida Y."/>
            <person name="Ohtoshi R."/>
            <person name="Malay A.D."/>
            <person name="Moran D.A.P."/>
            <person name="Tomita M."/>
            <person name="Numata K."/>
            <person name="Arakawa K."/>
        </authorList>
    </citation>
    <scope>NUCLEOTIDE SEQUENCE</scope>
</reference>
<evidence type="ECO:0000313" key="2">
    <source>
        <dbReference type="EMBL" id="GFS43414.1"/>
    </source>
</evidence>
<protein>
    <submittedName>
        <fullName evidence="2">Uncharacterized protein</fullName>
    </submittedName>
</protein>
<feature type="transmembrane region" description="Helical" evidence="1">
    <location>
        <begin position="33"/>
        <end position="53"/>
    </location>
</feature>
<evidence type="ECO:0000256" key="1">
    <source>
        <dbReference type="SAM" id="Phobius"/>
    </source>
</evidence>
<accession>A0A8X6MC57</accession>
<gene>
    <name evidence="2" type="primary">AVEN_76536_1</name>
    <name evidence="2" type="ORF">TNIN_317291</name>
</gene>
<organism evidence="2 3">
    <name type="scientific">Trichonephila inaurata madagascariensis</name>
    <dbReference type="NCBI Taxonomy" id="2747483"/>
    <lineage>
        <taxon>Eukaryota</taxon>
        <taxon>Metazoa</taxon>
        <taxon>Ecdysozoa</taxon>
        <taxon>Arthropoda</taxon>
        <taxon>Chelicerata</taxon>
        <taxon>Arachnida</taxon>
        <taxon>Araneae</taxon>
        <taxon>Araneomorphae</taxon>
        <taxon>Entelegynae</taxon>
        <taxon>Araneoidea</taxon>
        <taxon>Nephilidae</taxon>
        <taxon>Trichonephila</taxon>
        <taxon>Trichonephila inaurata</taxon>
    </lineage>
</organism>
<proteinExistence type="predicted"/>
<evidence type="ECO:0000313" key="3">
    <source>
        <dbReference type="Proteomes" id="UP000886998"/>
    </source>
</evidence>
<dbReference type="Proteomes" id="UP000886998">
    <property type="component" value="Unassembled WGS sequence"/>
</dbReference>
<sequence length="230" mass="26043">MIRQYSWHFLSYALRQNPTEKYLLRSNKARLQAFLPLIATLWILGIGLIMSSFQSLLVSKLTIRESQPFVDSMDEFVNTESTIGIAPVEIQLGDVLEVVYAKAKAPGDCVRRKQLIEYGNPSLGYLVDFRPIFTTLHTGYPKKNKEKWYIISLPLQKTCHNEFTRLVDADLPGKKLKASLEVSNLCTSYTEAKLRPLGLENIYGVLLMWAAGLSTGVVILVIEIMCNKVR</sequence>
<keyword evidence="1" id="KW-0812">Transmembrane</keyword>
<comment type="caution">
    <text evidence="2">The sequence shown here is derived from an EMBL/GenBank/DDBJ whole genome shotgun (WGS) entry which is preliminary data.</text>
</comment>
<name>A0A8X6MC57_9ARAC</name>
<keyword evidence="1" id="KW-0472">Membrane</keyword>